<feature type="signal peptide" evidence="2">
    <location>
        <begin position="1"/>
        <end position="18"/>
    </location>
</feature>
<feature type="coiled-coil region" evidence="1">
    <location>
        <begin position="354"/>
        <end position="381"/>
    </location>
</feature>
<proteinExistence type="predicted"/>
<sequence length="385" mass="42067">MRKIILAGAFLSAISINAQTTNFDNLVANNYTGKSITWFSSSWGSGFGHRIINSDPGGKTLLSIQGRHNTATWSDILTLTSNGKVGIGTTDPSGKLHVSSGVLGDAIFILDADTDNNNESDNPIIQLRQDGGATGINMGFSEENFGGNNFGIGTKYSNQEVWNRFIINPQNGNIGIGTTNPSANLHVNGDGVRALRYSTNNINDRVNDSPWYGLGRSNFTGLSTANNKTSVQIAGYYGLLLRTSGGTFGLHQNGNVGIGTTSPDSRLTVKGKVHAEEVKVDLSVPGPDYVFANDYDLRTLEELQKYIQQNKHLPNIPSAKEMETNGVELGIMNMKLLEKIEELTLYTLKQQTELNSKNSRVQILEKKLKNQEERLQKLEELIKSK</sequence>
<evidence type="ECO:0000256" key="1">
    <source>
        <dbReference type="SAM" id="Coils"/>
    </source>
</evidence>
<name>A0A6P0UM93_9FLAO</name>
<dbReference type="EMBL" id="JAABOO010000001">
    <property type="protein sequence ID" value="NER12988.1"/>
    <property type="molecule type" value="Genomic_DNA"/>
</dbReference>
<dbReference type="Proteomes" id="UP000468581">
    <property type="component" value="Unassembled WGS sequence"/>
</dbReference>
<evidence type="ECO:0008006" key="5">
    <source>
        <dbReference type="Google" id="ProtNLM"/>
    </source>
</evidence>
<accession>A0A6P0UM93</accession>
<evidence type="ECO:0000313" key="3">
    <source>
        <dbReference type="EMBL" id="NER12988.1"/>
    </source>
</evidence>
<evidence type="ECO:0000313" key="4">
    <source>
        <dbReference type="Proteomes" id="UP000468581"/>
    </source>
</evidence>
<reference evidence="3 4" key="1">
    <citation type="submission" date="2020-01" db="EMBL/GenBank/DDBJ databases">
        <title>Leptobacterium flavescens.</title>
        <authorList>
            <person name="Wang G."/>
        </authorList>
    </citation>
    <scope>NUCLEOTIDE SEQUENCE [LARGE SCALE GENOMIC DNA]</scope>
    <source>
        <strain evidence="3 4">KCTC 22160</strain>
    </source>
</reference>
<comment type="caution">
    <text evidence="3">The sequence shown here is derived from an EMBL/GenBank/DDBJ whole genome shotgun (WGS) entry which is preliminary data.</text>
</comment>
<keyword evidence="2" id="KW-0732">Signal</keyword>
<evidence type="ECO:0000256" key="2">
    <source>
        <dbReference type="SAM" id="SignalP"/>
    </source>
</evidence>
<organism evidence="3 4">
    <name type="scientific">Leptobacterium flavescens</name>
    <dbReference type="NCBI Taxonomy" id="472055"/>
    <lineage>
        <taxon>Bacteria</taxon>
        <taxon>Pseudomonadati</taxon>
        <taxon>Bacteroidota</taxon>
        <taxon>Flavobacteriia</taxon>
        <taxon>Flavobacteriales</taxon>
        <taxon>Flavobacteriaceae</taxon>
        <taxon>Leptobacterium</taxon>
    </lineage>
</organism>
<gene>
    <name evidence="3" type="ORF">GWK08_06025</name>
</gene>
<dbReference type="RefSeq" id="WP_163605991.1">
    <property type="nucleotide sequence ID" value="NZ_JAABOO010000001.1"/>
</dbReference>
<dbReference type="AlphaFoldDB" id="A0A6P0UM93"/>
<keyword evidence="1" id="KW-0175">Coiled coil</keyword>
<feature type="chain" id="PRO_5026724860" description="Peptidase S74 domain-containing protein" evidence="2">
    <location>
        <begin position="19"/>
        <end position="385"/>
    </location>
</feature>
<keyword evidence="4" id="KW-1185">Reference proteome</keyword>
<protein>
    <recommendedName>
        <fullName evidence="5">Peptidase S74 domain-containing protein</fullName>
    </recommendedName>
</protein>